<sequence>MSGTTTNPEKLRVGVIGGGYIGTTVGRQFEEDPRSTVVAIADVSEPARDEAGDTLYVGQGSRYEEYTEMLAAEELDAVLIGTPHVFHYEQTMAALDEGLHVLCDKPLTTDRGKARELTERSEQSDQLLMVGYQRHLNQAFIRARERWDETNLTPRFISAEITQNWISRFEETWRTDPDLSGGGNLYDTGSHLIDAVLWTTGLKPTSVQAEMKFADEENRVDERAQLIVEFEGGSSASISVYSDAPCVREHIHVWDDEGALYLEGRQWEPRQLTEIEEDSTTVIPYMDNRVHESKAGAFIDCIESGKEPPATARDAFAVTALTEAAYESARTGERISINLD</sequence>
<evidence type="ECO:0000313" key="3">
    <source>
        <dbReference type="EMBL" id="SIR83981.1"/>
    </source>
</evidence>
<keyword evidence="4" id="KW-1185">Reference proteome</keyword>
<dbReference type="Pfam" id="PF22725">
    <property type="entry name" value="GFO_IDH_MocA_C3"/>
    <property type="match status" value="1"/>
</dbReference>
<dbReference type="EMBL" id="FTNO01000005">
    <property type="protein sequence ID" value="SIR83981.1"/>
    <property type="molecule type" value="Genomic_DNA"/>
</dbReference>
<organism evidence="3 4">
    <name type="scientific">Haladaptatus litoreus</name>
    <dbReference type="NCBI Taxonomy" id="553468"/>
    <lineage>
        <taxon>Archaea</taxon>
        <taxon>Methanobacteriati</taxon>
        <taxon>Methanobacteriota</taxon>
        <taxon>Stenosarchaea group</taxon>
        <taxon>Halobacteria</taxon>
        <taxon>Halobacteriales</taxon>
        <taxon>Haladaptataceae</taxon>
        <taxon>Haladaptatus</taxon>
    </lineage>
</organism>
<dbReference type="InterPro" id="IPR000683">
    <property type="entry name" value="Gfo/Idh/MocA-like_OxRdtase_N"/>
</dbReference>
<dbReference type="SUPFAM" id="SSF55347">
    <property type="entry name" value="Glyceraldehyde-3-phosphate dehydrogenase-like, C-terminal domain"/>
    <property type="match status" value="1"/>
</dbReference>
<dbReference type="Proteomes" id="UP000186914">
    <property type="component" value="Unassembled WGS sequence"/>
</dbReference>
<evidence type="ECO:0000313" key="4">
    <source>
        <dbReference type="Proteomes" id="UP000186914"/>
    </source>
</evidence>
<dbReference type="SUPFAM" id="SSF51735">
    <property type="entry name" value="NAD(P)-binding Rossmann-fold domains"/>
    <property type="match status" value="1"/>
</dbReference>
<reference evidence="4" key="1">
    <citation type="submission" date="2017-01" db="EMBL/GenBank/DDBJ databases">
        <authorList>
            <person name="Varghese N."/>
            <person name="Submissions S."/>
        </authorList>
    </citation>
    <scope>NUCLEOTIDE SEQUENCE [LARGE SCALE GENOMIC DNA]</scope>
    <source>
        <strain evidence="4">CGMCC 1.7737</strain>
    </source>
</reference>
<feature type="domain" description="Gfo/Idh/MocA-like oxidoreductase N-terminal" evidence="1">
    <location>
        <begin position="11"/>
        <end position="132"/>
    </location>
</feature>
<dbReference type="RefSeq" id="WP_076432045.1">
    <property type="nucleotide sequence ID" value="NZ_FTNO01000005.1"/>
</dbReference>
<dbReference type="InterPro" id="IPR052515">
    <property type="entry name" value="Gfo/Idh/MocA_Oxidoreductase"/>
</dbReference>
<evidence type="ECO:0000259" key="1">
    <source>
        <dbReference type="Pfam" id="PF01408"/>
    </source>
</evidence>
<dbReference type="AlphaFoldDB" id="A0A1N7E7E3"/>
<protein>
    <submittedName>
        <fullName evidence="3">Predicted dehydrogenase</fullName>
    </submittedName>
</protein>
<dbReference type="InterPro" id="IPR036291">
    <property type="entry name" value="NAD(P)-bd_dom_sf"/>
</dbReference>
<proteinExistence type="predicted"/>
<dbReference type="OrthoDB" id="25239at2157"/>
<dbReference type="PANTHER" id="PTHR43249">
    <property type="entry name" value="UDP-N-ACETYL-2-AMINO-2-DEOXY-D-GLUCURONATE OXIDASE"/>
    <property type="match status" value="1"/>
</dbReference>
<feature type="domain" description="GFO/IDH/MocA-like oxidoreductase" evidence="2">
    <location>
        <begin position="153"/>
        <end position="259"/>
    </location>
</feature>
<name>A0A1N7E7E3_9EURY</name>
<dbReference type="Gene3D" id="3.40.50.720">
    <property type="entry name" value="NAD(P)-binding Rossmann-like Domain"/>
    <property type="match status" value="1"/>
</dbReference>
<dbReference type="Pfam" id="PF01408">
    <property type="entry name" value="GFO_IDH_MocA"/>
    <property type="match status" value="1"/>
</dbReference>
<dbReference type="InterPro" id="IPR055170">
    <property type="entry name" value="GFO_IDH_MocA-like_dom"/>
</dbReference>
<dbReference type="Gene3D" id="3.30.360.10">
    <property type="entry name" value="Dihydrodipicolinate Reductase, domain 2"/>
    <property type="match status" value="1"/>
</dbReference>
<dbReference type="GO" id="GO:0000166">
    <property type="term" value="F:nucleotide binding"/>
    <property type="evidence" value="ECO:0007669"/>
    <property type="project" value="InterPro"/>
</dbReference>
<gene>
    <name evidence="3" type="ORF">SAMN05421858_4085</name>
</gene>
<evidence type="ECO:0000259" key="2">
    <source>
        <dbReference type="Pfam" id="PF22725"/>
    </source>
</evidence>
<dbReference type="PANTHER" id="PTHR43249:SF1">
    <property type="entry name" value="D-GLUCOSIDE 3-DEHYDROGENASE"/>
    <property type="match status" value="1"/>
</dbReference>
<accession>A0A1N7E7E3</accession>